<comment type="caution">
    <text evidence="2">The sequence shown here is derived from an EMBL/GenBank/DDBJ whole genome shotgun (WGS) entry which is preliminary data.</text>
</comment>
<evidence type="ECO:0008006" key="4">
    <source>
        <dbReference type="Google" id="ProtNLM"/>
    </source>
</evidence>
<sequence>MKSITLLAITSVLLIVPFVASAQQGTIGNPYYFMDVTIPDPFKDLNQSIQQKQILDAMNKQTQALQDANAAARCPANSTYSPKLGSPGYGTCTCNYPYRMNLMSSQCWLPTQQQTPPPAIQPVIRLPDCSYAPGKPPCPGYATQPPISVQQVTNAPSSNEQLCRNYYGQYSTWSERADSQNALICDCLSGYVWNSNKTACVFVQLVLPKTNNQLCQDSYGKHSVWHGTMNAEGGAVCDCATGYKWNDGQAACIAIPKAPVAPVVQPPVDQSPDKDKIIADLIQRTKATSTNTATPKEHGFLSMFGFWPWFFGLLGR</sequence>
<feature type="chain" id="PRO_5009523681" description="EGF-like domain-containing protein" evidence="1">
    <location>
        <begin position="23"/>
        <end position="316"/>
    </location>
</feature>
<dbReference type="AlphaFoldDB" id="A0A1F6CXD4"/>
<dbReference type="STRING" id="1798480.A2851_01390"/>
<name>A0A1F6CXD4_9BACT</name>
<feature type="signal peptide" evidence="1">
    <location>
        <begin position="1"/>
        <end position="22"/>
    </location>
</feature>
<gene>
    <name evidence="2" type="ORF">A2851_01390</name>
</gene>
<accession>A0A1F6CXD4</accession>
<proteinExistence type="predicted"/>
<keyword evidence="1" id="KW-0732">Signal</keyword>
<evidence type="ECO:0000313" key="2">
    <source>
        <dbReference type="EMBL" id="OGG53828.1"/>
    </source>
</evidence>
<evidence type="ECO:0000256" key="1">
    <source>
        <dbReference type="SAM" id="SignalP"/>
    </source>
</evidence>
<organism evidence="2 3">
    <name type="scientific">Candidatus Kaiserbacteria bacterium RIFCSPHIGHO2_01_FULL_53_29</name>
    <dbReference type="NCBI Taxonomy" id="1798480"/>
    <lineage>
        <taxon>Bacteria</taxon>
        <taxon>Candidatus Kaiseribacteriota</taxon>
    </lineage>
</organism>
<reference evidence="2 3" key="1">
    <citation type="journal article" date="2016" name="Nat. Commun.">
        <title>Thousands of microbial genomes shed light on interconnected biogeochemical processes in an aquifer system.</title>
        <authorList>
            <person name="Anantharaman K."/>
            <person name="Brown C.T."/>
            <person name="Hug L.A."/>
            <person name="Sharon I."/>
            <person name="Castelle C.J."/>
            <person name="Probst A.J."/>
            <person name="Thomas B.C."/>
            <person name="Singh A."/>
            <person name="Wilkins M.J."/>
            <person name="Karaoz U."/>
            <person name="Brodie E.L."/>
            <person name="Williams K.H."/>
            <person name="Hubbard S.S."/>
            <person name="Banfield J.F."/>
        </authorList>
    </citation>
    <scope>NUCLEOTIDE SEQUENCE [LARGE SCALE GENOMIC DNA]</scope>
</reference>
<dbReference type="EMBL" id="MFKT01000008">
    <property type="protein sequence ID" value="OGG53828.1"/>
    <property type="molecule type" value="Genomic_DNA"/>
</dbReference>
<evidence type="ECO:0000313" key="3">
    <source>
        <dbReference type="Proteomes" id="UP000176863"/>
    </source>
</evidence>
<protein>
    <recommendedName>
        <fullName evidence="4">EGF-like domain-containing protein</fullName>
    </recommendedName>
</protein>
<dbReference type="Proteomes" id="UP000176863">
    <property type="component" value="Unassembled WGS sequence"/>
</dbReference>